<keyword evidence="3" id="KW-0378">Hydrolase</keyword>
<dbReference type="GO" id="GO:0004065">
    <property type="term" value="F:arylsulfatase activity"/>
    <property type="evidence" value="ECO:0007669"/>
    <property type="project" value="TreeGrafter"/>
</dbReference>
<dbReference type="PROSITE" id="PS00523">
    <property type="entry name" value="SULFATASE_1"/>
    <property type="match status" value="1"/>
</dbReference>
<accession>A0A1M5NL91</accession>
<keyword evidence="7" id="KW-1185">Reference proteome</keyword>
<dbReference type="InterPro" id="IPR017850">
    <property type="entry name" value="Alkaline_phosphatase_core_sf"/>
</dbReference>
<name>A0A1M5NL91_9FLAO</name>
<evidence type="ECO:0000313" key="7">
    <source>
        <dbReference type="Proteomes" id="UP000184532"/>
    </source>
</evidence>
<protein>
    <submittedName>
        <fullName evidence="6">Sulfatase</fullName>
    </submittedName>
</protein>
<dbReference type="EMBL" id="FQWL01000005">
    <property type="protein sequence ID" value="SHG90268.1"/>
    <property type="molecule type" value="Genomic_DNA"/>
</dbReference>
<gene>
    <name evidence="6" type="ORF">SAMN04488116_2861</name>
</gene>
<dbReference type="PANTHER" id="PTHR42693">
    <property type="entry name" value="ARYLSULFATASE FAMILY MEMBER"/>
    <property type="match status" value="1"/>
</dbReference>
<dbReference type="PROSITE" id="PS51257">
    <property type="entry name" value="PROKAR_LIPOPROTEIN"/>
    <property type="match status" value="1"/>
</dbReference>
<evidence type="ECO:0000256" key="4">
    <source>
        <dbReference type="ARBA" id="ARBA00022837"/>
    </source>
</evidence>
<dbReference type="Gene3D" id="3.40.720.10">
    <property type="entry name" value="Alkaline Phosphatase, subunit A"/>
    <property type="match status" value="1"/>
</dbReference>
<dbReference type="InterPro" id="IPR024607">
    <property type="entry name" value="Sulfatase_CS"/>
</dbReference>
<evidence type="ECO:0000256" key="3">
    <source>
        <dbReference type="ARBA" id="ARBA00022801"/>
    </source>
</evidence>
<proteinExistence type="inferred from homology"/>
<comment type="similarity">
    <text evidence="1">Belongs to the sulfatase family.</text>
</comment>
<reference evidence="7" key="1">
    <citation type="submission" date="2016-11" db="EMBL/GenBank/DDBJ databases">
        <authorList>
            <person name="Varghese N."/>
            <person name="Submissions S."/>
        </authorList>
    </citation>
    <scope>NUCLEOTIDE SEQUENCE [LARGE SCALE GENOMIC DNA]</scope>
    <source>
        <strain evidence="7">DSM 22638</strain>
    </source>
</reference>
<dbReference type="Proteomes" id="UP000184532">
    <property type="component" value="Unassembled WGS sequence"/>
</dbReference>
<organism evidence="6 7">
    <name type="scientific">Flagellimonas flava</name>
    <dbReference type="NCBI Taxonomy" id="570519"/>
    <lineage>
        <taxon>Bacteria</taxon>
        <taxon>Pseudomonadati</taxon>
        <taxon>Bacteroidota</taxon>
        <taxon>Flavobacteriia</taxon>
        <taxon>Flavobacteriales</taxon>
        <taxon>Flavobacteriaceae</taxon>
        <taxon>Flagellimonas</taxon>
    </lineage>
</organism>
<evidence type="ECO:0000256" key="2">
    <source>
        <dbReference type="ARBA" id="ARBA00022723"/>
    </source>
</evidence>
<evidence type="ECO:0000259" key="5">
    <source>
        <dbReference type="Pfam" id="PF00884"/>
    </source>
</evidence>
<dbReference type="STRING" id="570519.SAMN04488116_2861"/>
<keyword evidence="2" id="KW-0479">Metal-binding</keyword>
<keyword evidence="4" id="KW-0106">Calcium</keyword>
<dbReference type="InterPro" id="IPR050738">
    <property type="entry name" value="Sulfatase"/>
</dbReference>
<evidence type="ECO:0000313" key="6">
    <source>
        <dbReference type="EMBL" id="SHG90268.1"/>
    </source>
</evidence>
<dbReference type="AlphaFoldDB" id="A0A1M5NL91"/>
<evidence type="ECO:0000256" key="1">
    <source>
        <dbReference type="ARBA" id="ARBA00008779"/>
    </source>
</evidence>
<dbReference type="Pfam" id="PF00884">
    <property type="entry name" value="Sulfatase"/>
    <property type="match status" value="1"/>
</dbReference>
<dbReference type="CDD" id="cd16027">
    <property type="entry name" value="SGSH"/>
    <property type="match status" value="1"/>
</dbReference>
<dbReference type="InterPro" id="IPR000917">
    <property type="entry name" value="Sulfatase_N"/>
</dbReference>
<dbReference type="GO" id="GO:0046872">
    <property type="term" value="F:metal ion binding"/>
    <property type="evidence" value="ECO:0007669"/>
    <property type="project" value="UniProtKB-KW"/>
</dbReference>
<sequence length="638" mass="73820">MNLRTGHLFWDLKSARQPIALMVLTMLLVLGSCTKVTETQPPNILWIVSEDNSAYLGCYGDSLATTPNIDKLAMEGHLYTHAYANAPVCSPARNTIITGVYATSNGSQHMRSYNPLSQVVRFFPEYLKEKRYYCTNNAKEDYNTNTPISKEVWDESSETAHYSNRDQGQPFFHVKNIHTTHESSIHDSIPSSELVHRPEAMAIPPYHPPTADIKHDWAQYYDRITQMDAEVGKLLKELEDSGLAENTIVFYYSDHGGVLARSKRYPFETGTRVPFIIRIPDKYKTWRPSKVGGKVARMISFVDLAPTMLGLAGIAAPDHMQGKVFLGEFKEEPSDYVHIFKGRMDERYDMSRAVRDKRFRYIKNYMPFRAYGQPLNYLFRARSIQSWQNEWELGNLNKIQSAFWESKPVEELYDLENDPWETENLADRPEYVSDLWRLRRKNLEWTKKIKDAGFIPEAELMERTKSTTVYDYLRSDGNNLEKIIQVAENVSLATRDSLPRIMEYLYHKDNAIRYWGATGLQILKSDAMGEIKSIKLALGDPSITVTNVLSEVLYNLGEREIARAKLIENLAHGDHYSRVHTLNIVDVLGLEDEKIKKAVVDFYKQNYENDRSRYDLRMVRYLCKKWKIEIDTGPEYKI</sequence>
<dbReference type="RefSeq" id="WP_222843731.1">
    <property type="nucleotide sequence ID" value="NZ_FQWL01000005.1"/>
</dbReference>
<dbReference type="PANTHER" id="PTHR42693:SF53">
    <property type="entry name" value="ENDO-4-O-SULFATASE"/>
    <property type="match status" value="1"/>
</dbReference>
<feature type="domain" description="Sulfatase N-terminal" evidence="5">
    <location>
        <begin position="147"/>
        <end position="314"/>
    </location>
</feature>
<dbReference type="SUPFAM" id="SSF53649">
    <property type="entry name" value="Alkaline phosphatase-like"/>
    <property type="match status" value="1"/>
</dbReference>